<feature type="region of interest" description="Disordered" evidence="1">
    <location>
        <begin position="324"/>
        <end position="357"/>
    </location>
</feature>
<proteinExistence type="predicted"/>
<name>A0A067SGC3_GALM3</name>
<protein>
    <submittedName>
        <fullName evidence="2">Uncharacterized protein</fullName>
    </submittedName>
</protein>
<dbReference type="HOGENOM" id="CLU_794693_0_0_1"/>
<dbReference type="EMBL" id="KL142399">
    <property type="protein sequence ID" value="KDR69965.1"/>
    <property type="molecule type" value="Genomic_DNA"/>
</dbReference>
<sequence>MPDPGYSIYQQEMIQKKHGFPVWFGDPYGKDEIQIGDIGYMDEGAFQVITRFPMPVTVETPIPKDFPVPIFSESLKQREIRTESGGTVPMLPAGVAGHISLSTSRSACAILNLEDKVAWYTRCSLVKKVDMERWFRNNARQLLADAVNEHKIPEGFPVGRLILVTGFYKTGNWEAVALSTSSSTGEFNFTLEAMGAMGGTSYNWNSLQHLSPDYSIGHRHPSYSPVPQNESLHASTPLPTIESDDMQFHEAQAQIHRPRSSNMSEGQLQSFSRCCHDHRVKNQCIFLRGFRYRERVLLKDKIEVLVTLEDWKPSLLQRMQRIFAPTPHPTDTATSKSPAVPKKPLGNESTTSQPGLSVYLEPIERLPDSDPCVRSHRV</sequence>
<evidence type="ECO:0000313" key="2">
    <source>
        <dbReference type="EMBL" id="KDR69965.1"/>
    </source>
</evidence>
<dbReference type="Proteomes" id="UP000027222">
    <property type="component" value="Unassembled WGS sequence"/>
</dbReference>
<dbReference type="OrthoDB" id="2986207at2759"/>
<evidence type="ECO:0000256" key="1">
    <source>
        <dbReference type="SAM" id="MobiDB-lite"/>
    </source>
</evidence>
<dbReference type="AlphaFoldDB" id="A0A067SGC3"/>
<keyword evidence="3" id="KW-1185">Reference proteome</keyword>
<accession>A0A067SGC3</accession>
<organism evidence="2 3">
    <name type="scientific">Galerina marginata (strain CBS 339.88)</name>
    <dbReference type="NCBI Taxonomy" id="685588"/>
    <lineage>
        <taxon>Eukaryota</taxon>
        <taxon>Fungi</taxon>
        <taxon>Dikarya</taxon>
        <taxon>Basidiomycota</taxon>
        <taxon>Agaricomycotina</taxon>
        <taxon>Agaricomycetes</taxon>
        <taxon>Agaricomycetidae</taxon>
        <taxon>Agaricales</taxon>
        <taxon>Agaricineae</taxon>
        <taxon>Strophariaceae</taxon>
        <taxon>Galerina</taxon>
    </lineage>
</organism>
<evidence type="ECO:0000313" key="3">
    <source>
        <dbReference type="Proteomes" id="UP000027222"/>
    </source>
</evidence>
<reference evidence="3" key="1">
    <citation type="journal article" date="2014" name="Proc. Natl. Acad. Sci. U.S.A.">
        <title>Extensive sampling of basidiomycete genomes demonstrates inadequacy of the white-rot/brown-rot paradigm for wood decay fungi.</title>
        <authorList>
            <person name="Riley R."/>
            <person name="Salamov A.A."/>
            <person name="Brown D.W."/>
            <person name="Nagy L.G."/>
            <person name="Floudas D."/>
            <person name="Held B.W."/>
            <person name="Levasseur A."/>
            <person name="Lombard V."/>
            <person name="Morin E."/>
            <person name="Otillar R."/>
            <person name="Lindquist E.A."/>
            <person name="Sun H."/>
            <person name="LaButti K.M."/>
            <person name="Schmutz J."/>
            <person name="Jabbour D."/>
            <person name="Luo H."/>
            <person name="Baker S.E."/>
            <person name="Pisabarro A.G."/>
            <person name="Walton J.D."/>
            <person name="Blanchette R.A."/>
            <person name="Henrissat B."/>
            <person name="Martin F."/>
            <person name="Cullen D."/>
            <person name="Hibbett D.S."/>
            <person name="Grigoriev I.V."/>
        </authorList>
    </citation>
    <scope>NUCLEOTIDE SEQUENCE [LARGE SCALE GENOMIC DNA]</scope>
    <source>
        <strain evidence="3">CBS 339.88</strain>
    </source>
</reference>
<gene>
    <name evidence="2" type="ORF">GALMADRAFT_76825</name>
</gene>